<reference evidence="1" key="1">
    <citation type="submission" date="2018-05" db="EMBL/GenBank/DDBJ databases">
        <authorList>
            <person name="Lanie J.A."/>
            <person name="Ng W.-L."/>
            <person name="Kazmierczak K.M."/>
            <person name="Andrzejewski T.M."/>
            <person name="Davidsen T.M."/>
            <person name="Wayne K.J."/>
            <person name="Tettelin H."/>
            <person name="Glass J.I."/>
            <person name="Rusch D."/>
            <person name="Podicherti R."/>
            <person name="Tsui H.-C.T."/>
            <person name="Winkler M.E."/>
        </authorList>
    </citation>
    <scope>NUCLEOTIDE SEQUENCE</scope>
</reference>
<dbReference type="Pfam" id="PF16868">
    <property type="entry name" value="NMT1_3"/>
    <property type="match status" value="1"/>
</dbReference>
<dbReference type="PANTHER" id="PTHR42941">
    <property type="entry name" value="SLL1037 PROTEIN"/>
    <property type="match status" value="1"/>
</dbReference>
<dbReference type="NCBIfam" id="TIGR02122">
    <property type="entry name" value="TRAP_TAXI"/>
    <property type="match status" value="1"/>
</dbReference>
<gene>
    <name evidence="1" type="ORF">METZ01_LOCUS267906</name>
</gene>
<name>A0A382JUM8_9ZZZZ</name>
<dbReference type="EMBL" id="UINC01076156">
    <property type="protein sequence ID" value="SVC15052.1"/>
    <property type="molecule type" value="Genomic_DNA"/>
</dbReference>
<dbReference type="AlphaFoldDB" id="A0A382JUM8"/>
<evidence type="ECO:0008006" key="2">
    <source>
        <dbReference type="Google" id="ProtNLM"/>
    </source>
</evidence>
<sequence>MKLVNRLACAAAFCRILLASVTSVTTVGYAADKTFITIGTGGPTGVYFVSGNAICRMVHKDAAEGRKTGRKHNIRCSAPSSAGSTYNIAQITEGEFDFGVAQSDWQYHSYNGTSDKVTNNKDLRAVFSVHPEPYQLIAAKNSGIKSWADLKGKKFNMGNPGSGQRATTELLMERYNTPKKYFSLVTEMTSSEHSTALCDGKIDAYGYVVGIPNSGVAVATEGCGAYIVNLDTEVERGLISEFPFYGPVSIPEGAYTSTTEPVKTFGGYATIVTSAKVPEEVVYEVVRAVFENLDDFKALHPAYSILTPEGMIKNGLSAPLHPGAVKYYKEKGMM</sequence>
<dbReference type="InterPro" id="IPR011852">
    <property type="entry name" value="TRAP_TAXI"/>
</dbReference>
<dbReference type="Gene3D" id="3.40.190.10">
    <property type="entry name" value="Periplasmic binding protein-like II"/>
    <property type="match status" value="2"/>
</dbReference>
<protein>
    <recommendedName>
        <fullName evidence="2">C4-dicarboxylate ABC transporter substrate-binding protein</fullName>
    </recommendedName>
</protein>
<organism evidence="1">
    <name type="scientific">marine metagenome</name>
    <dbReference type="NCBI Taxonomy" id="408172"/>
    <lineage>
        <taxon>unclassified sequences</taxon>
        <taxon>metagenomes</taxon>
        <taxon>ecological metagenomes</taxon>
    </lineage>
</organism>
<accession>A0A382JUM8</accession>
<dbReference type="CDD" id="cd13568">
    <property type="entry name" value="PBP2_TAXI_TRAP_like_3"/>
    <property type="match status" value="1"/>
</dbReference>
<dbReference type="SUPFAM" id="SSF53850">
    <property type="entry name" value="Periplasmic binding protein-like II"/>
    <property type="match status" value="1"/>
</dbReference>
<proteinExistence type="predicted"/>
<dbReference type="PANTHER" id="PTHR42941:SF1">
    <property type="entry name" value="SLL1037 PROTEIN"/>
    <property type="match status" value="1"/>
</dbReference>
<evidence type="ECO:0000313" key="1">
    <source>
        <dbReference type="EMBL" id="SVC15052.1"/>
    </source>
</evidence>